<dbReference type="EMBL" id="VOBL01000001">
    <property type="protein sequence ID" value="KAA0979916.1"/>
    <property type="molecule type" value="Genomic_DNA"/>
</dbReference>
<dbReference type="AlphaFoldDB" id="A0A5B0EMA9"/>
<proteinExistence type="predicted"/>
<accession>A0A5B0EMA9</accession>
<reference evidence="1 2" key="1">
    <citation type="submission" date="2019-07" db="EMBL/GenBank/DDBJ databases">
        <title>Analysis of the biochemical properties, biological activity and biotechnological potential of siderophores and biosurfactants produced by Antarctic psychrotolerant bacteria.</title>
        <authorList>
            <person name="Styczynski M."/>
            <person name="Krucon T."/>
            <person name="Decewicz P."/>
            <person name="Dziewit L."/>
        </authorList>
    </citation>
    <scope>NUCLEOTIDE SEQUENCE [LARGE SCALE GENOMIC DNA]</scope>
    <source>
        <strain evidence="1 2">ANT_H27</strain>
    </source>
</reference>
<sequence length="81" mass="8645">MTMFQAVWPINDQTIPFADLVFEAEQDLPAVATRHGATITGPAVFNVVDGRTQPGSQGAEQCVVATAPAITRKRNYGRTAA</sequence>
<evidence type="ECO:0000313" key="1">
    <source>
        <dbReference type="EMBL" id="KAA0979916.1"/>
    </source>
</evidence>
<evidence type="ECO:0000313" key="2">
    <source>
        <dbReference type="Proteomes" id="UP000323856"/>
    </source>
</evidence>
<dbReference type="OrthoDB" id="4966000at2"/>
<dbReference type="RefSeq" id="WP_149618462.1">
    <property type="nucleotide sequence ID" value="NZ_VOBL01000001.1"/>
</dbReference>
<comment type="caution">
    <text evidence="1">The sequence shown here is derived from an EMBL/GenBank/DDBJ whole genome shotgun (WGS) entry which is preliminary data.</text>
</comment>
<name>A0A5B0EMA9_9MICC</name>
<protein>
    <submittedName>
        <fullName evidence="1">Uncharacterized protein</fullName>
    </submittedName>
</protein>
<gene>
    <name evidence="1" type="ORF">FQ154_01785</name>
</gene>
<organism evidence="1 2">
    <name type="scientific">Paeniglutamicibacter gangotriensis</name>
    <dbReference type="NCBI Taxonomy" id="254787"/>
    <lineage>
        <taxon>Bacteria</taxon>
        <taxon>Bacillati</taxon>
        <taxon>Actinomycetota</taxon>
        <taxon>Actinomycetes</taxon>
        <taxon>Micrococcales</taxon>
        <taxon>Micrococcaceae</taxon>
        <taxon>Paeniglutamicibacter</taxon>
    </lineage>
</organism>
<dbReference type="Proteomes" id="UP000323856">
    <property type="component" value="Unassembled WGS sequence"/>
</dbReference>